<dbReference type="Gene3D" id="3.30.1330.60">
    <property type="entry name" value="OmpA-like domain"/>
    <property type="match status" value="1"/>
</dbReference>
<keyword evidence="2 4" id="KW-0472">Membrane</keyword>
<feature type="compositionally biased region" description="Basic and acidic residues" evidence="5">
    <location>
        <begin position="190"/>
        <end position="204"/>
    </location>
</feature>
<organism evidence="8 9">
    <name type="scientific">Marispirochaeta aestuarii</name>
    <dbReference type="NCBI Taxonomy" id="1963862"/>
    <lineage>
        <taxon>Bacteria</taxon>
        <taxon>Pseudomonadati</taxon>
        <taxon>Spirochaetota</taxon>
        <taxon>Spirochaetia</taxon>
        <taxon>Spirochaetales</taxon>
        <taxon>Spirochaetaceae</taxon>
        <taxon>Marispirochaeta</taxon>
    </lineage>
</organism>
<dbReference type="PRINTS" id="PR01021">
    <property type="entry name" value="OMPADOMAIN"/>
</dbReference>
<evidence type="ECO:0000256" key="1">
    <source>
        <dbReference type="ARBA" id="ARBA00004442"/>
    </source>
</evidence>
<comment type="caution">
    <text evidence="8">The sequence shown here is derived from an EMBL/GenBank/DDBJ whole genome shotgun (WGS) entry which is preliminary data.</text>
</comment>
<dbReference type="Pfam" id="PF00691">
    <property type="entry name" value="OmpA"/>
    <property type="match status" value="1"/>
</dbReference>
<accession>A0A1Y1RWY0</accession>
<feature type="transmembrane region" description="Helical" evidence="6">
    <location>
        <begin position="111"/>
        <end position="132"/>
    </location>
</feature>
<dbReference type="PANTHER" id="PTHR30329:SF21">
    <property type="entry name" value="LIPOPROTEIN YIAD-RELATED"/>
    <property type="match status" value="1"/>
</dbReference>
<keyword evidence="6" id="KW-1133">Transmembrane helix</keyword>
<dbReference type="GO" id="GO:0009279">
    <property type="term" value="C:cell outer membrane"/>
    <property type="evidence" value="ECO:0007669"/>
    <property type="project" value="UniProtKB-SubCell"/>
</dbReference>
<protein>
    <recommendedName>
        <fullName evidence="7">OmpA-like domain-containing protein</fullName>
    </recommendedName>
</protein>
<feature type="region of interest" description="Disordered" evidence="5">
    <location>
        <begin position="143"/>
        <end position="214"/>
    </location>
</feature>
<keyword evidence="6" id="KW-0812">Transmembrane</keyword>
<evidence type="ECO:0000256" key="2">
    <source>
        <dbReference type="ARBA" id="ARBA00023136"/>
    </source>
</evidence>
<evidence type="ECO:0000256" key="4">
    <source>
        <dbReference type="PROSITE-ProRule" id="PRU00473"/>
    </source>
</evidence>
<keyword evidence="3" id="KW-0998">Cell outer membrane</keyword>
<dbReference type="EMBL" id="MWQY01000015">
    <property type="protein sequence ID" value="ORC34168.1"/>
    <property type="molecule type" value="Genomic_DNA"/>
</dbReference>
<evidence type="ECO:0000256" key="3">
    <source>
        <dbReference type="ARBA" id="ARBA00023237"/>
    </source>
</evidence>
<evidence type="ECO:0000256" key="6">
    <source>
        <dbReference type="SAM" id="Phobius"/>
    </source>
</evidence>
<dbReference type="PANTHER" id="PTHR30329">
    <property type="entry name" value="STATOR ELEMENT OF FLAGELLAR MOTOR COMPLEX"/>
    <property type="match status" value="1"/>
</dbReference>
<dbReference type="AlphaFoldDB" id="A0A1Y1RWY0"/>
<dbReference type="CDD" id="cd07185">
    <property type="entry name" value="OmpA_C-like"/>
    <property type="match status" value="1"/>
</dbReference>
<dbReference type="STRING" id="1963862.B4O97_13900"/>
<comment type="subcellular location">
    <subcellularLocation>
        <location evidence="1">Cell outer membrane</location>
    </subcellularLocation>
</comment>
<name>A0A1Y1RWY0_9SPIO</name>
<evidence type="ECO:0000313" key="9">
    <source>
        <dbReference type="Proteomes" id="UP000192343"/>
    </source>
</evidence>
<feature type="domain" description="OmpA-like" evidence="7">
    <location>
        <begin position="208"/>
        <end position="323"/>
    </location>
</feature>
<reference evidence="8 9" key="1">
    <citation type="submission" date="2017-03" db="EMBL/GenBank/DDBJ databases">
        <title>Draft Genome sequence of Marispirochaeta sp. strain JC444.</title>
        <authorList>
            <person name="Shivani Y."/>
            <person name="Subhash Y."/>
            <person name="Sasikala C."/>
            <person name="Ramana C."/>
        </authorList>
    </citation>
    <scope>NUCLEOTIDE SEQUENCE [LARGE SCALE GENOMIC DNA]</scope>
    <source>
        <strain evidence="8 9">JC444</strain>
    </source>
</reference>
<dbReference type="SUPFAM" id="SSF103088">
    <property type="entry name" value="OmpA-like"/>
    <property type="match status" value="1"/>
</dbReference>
<evidence type="ECO:0000259" key="7">
    <source>
        <dbReference type="PROSITE" id="PS51123"/>
    </source>
</evidence>
<evidence type="ECO:0000313" key="8">
    <source>
        <dbReference type="EMBL" id="ORC34168.1"/>
    </source>
</evidence>
<dbReference type="InterPro" id="IPR036737">
    <property type="entry name" value="OmpA-like_sf"/>
</dbReference>
<dbReference type="PROSITE" id="PS51123">
    <property type="entry name" value="OMPA_2"/>
    <property type="match status" value="1"/>
</dbReference>
<dbReference type="InterPro" id="IPR006665">
    <property type="entry name" value="OmpA-like"/>
</dbReference>
<keyword evidence="9" id="KW-1185">Reference proteome</keyword>
<dbReference type="InterPro" id="IPR050330">
    <property type="entry name" value="Bact_OuterMem_StrucFunc"/>
</dbReference>
<sequence>MDQKIYVQIENKSLIPFFDLDKDSFRELNLTTIQDYQRTAVVTLYTRDAAGLDLRLKQYTIKPIPKAKAGVPKIGLSTQKSGYRRVDVELSLNGKQVITDRIRLPGAGRRLLLFLLILVFALLLGLGGYFLFTRLQTSSNSLSTAEVSRTPAVRRETTSPAPAPPPSRQTVPAAPAVEEQTPPRVSSPAAEDRETVETTVKEETGQAPAVPPSPLEQVLYFTPDSAVLTAETRAALDRLLPELRRYREAEITITGHCAPHGTEKGRQELSELRAEGVADYLRQNGIDVQPAHVRGIGAREPVTMQTEEQYLNRRVEIVIAAGE</sequence>
<evidence type="ECO:0000256" key="5">
    <source>
        <dbReference type="SAM" id="MobiDB-lite"/>
    </source>
</evidence>
<dbReference type="InterPro" id="IPR006664">
    <property type="entry name" value="OMP_bac"/>
</dbReference>
<gene>
    <name evidence="8" type="ORF">B4O97_13900</name>
</gene>
<proteinExistence type="predicted"/>
<dbReference type="Proteomes" id="UP000192343">
    <property type="component" value="Unassembled WGS sequence"/>
</dbReference>